<feature type="domain" description="3'-5' exonuclease" evidence="1">
    <location>
        <begin position="386"/>
        <end position="593"/>
    </location>
</feature>
<evidence type="ECO:0000259" key="1">
    <source>
        <dbReference type="Pfam" id="PF01612"/>
    </source>
</evidence>
<sequence length="608" mass="69454">MNVANLKLPITIAGTRAGDQLLIELQQMDKSKDLIAISNVLYQRLTSDPDPASLILELLDALSEPWMLRQELPNSTDKKISLSMGACLGTRKLPNKKYPELKHWKVSPILSKVFLSQSTQLLPVGTMMVFDRYINPKQTSLYEDYQEKIIGIFYGLKDSRQPKEAAEWAHKHNLTSILPFEDCLGYFIANRDPFSVRQVTQNSPEILKKVLNHLDQQAKKVLINRQIGQYCSYQQSDIILHTSDNIYKKATAEEKELFKKYDNLNVLKTSISLKYVLKGRLYDYSVYTGEFKRSNCNKHDNLISRICQGYPDLHKMSIERLLKYDLKGANQLAKEFELEDYVGKVMEQVNKLPMPNPFVDCEKPNGDPREGIEYYSPKDVKIKFLSNLEELKPHMEEILSAKIVGLDSEWVPGFGSYTMSSGLSLLQIGVSKTLPTSSSFDSSKDIQVYLIDMVNLVRDNTNNKEIEEFSTFLHKLFKNDAIKLGFNWKADQSMIVKTHPSFEKLASMQNLVDYEHIRLKPDPNEICATAEDAPELITPKKIKGGLAAFIHRYTGKTLDKAQQMSNWDFRPLTNEQCTYAALDVFSLIEVYDRVLNDKGIEPIKGSSQ</sequence>
<evidence type="ECO:0000313" key="3">
    <source>
        <dbReference type="Proteomes" id="UP000070444"/>
    </source>
</evidence>
<name>A0A137NUS8_CONC2</name>
<dbReference type="Proteomes" id="UP000070444">
    <property type="component" value="Unassembled WGS sequence"/>
</dbReference>
<dbReference type="OrthoDB" id="5376140at2759"/>
<dbReference type="EMBL" id="KQ964720">
    <property type="protein sequence ID" value="KXN66482.1"/>
    <property type="molecule type" value="Genomic_DNA"/>
</dbReference>
<evidence type="ECO:0000313" key="2">
    <source>
        <dbReference type="EMBL" id="KXN66482.1"/>
    </source>
</evidence>
<accession>A0A137NUS8</accession>
<dbReference type="AlphaFoldDB" id="A0A137NUS8"/>
<protein>
    <recommendedName>
        <fullName evidence="1">3'-5' exonuclease domain-containing protein</fullName>
    </recommendedName>
</protein>
<proteinExistence type="predicted"/>
<dbReference type="PANTHER" id="PTHR47765">
    <property type="entry name" value="3'-5' EXONUCLEASE DOMAIN-CONTAINING PROTEIN"/>
    <property type="match status" value="1"/>
</dbReference>
<dbReference type="PANTHER" id="PTHR47765:SF2">
    <property type="entry name" value="EXONUCLEASE MUT-7 HOMOLOG"/>
    <property type="match status" value="1"/>
</dbReference>
<gene>
    <name evidence="2" type="ORF">CONCODRAFT_80480</name>
</gene>
<dbReference type="InterPro" id="IPR052408">
    <property type="entry name" value="Exonuclease_MUT-7-like"/>
</dbReference>
<dbReference type="Pfam" id="PF01612">
    <property type="entry name" value="DNA_pol_A_exo1"/>
    <property type="match status" value="1"/>
</dbReference>
<keyword evidence="3" id="KW-1185">Reference proteome</keyword>
<dbReference type="GO" id="GO:0008408">
    <property type="term" value="F:3'-5' exonuclease activity"/>
    <property type="evidence" value="ECO:0007669"/>
    <property type="project" value="InterPro"/>
</dbReference>
<dbReference type="STRING" id="796925.A0A137NUS8"/>
<dbReference type="InterPro" id="IPR012337">
    <property type="entry name" value="RNaseH-like_sf"/>
</dbReference>
<reference evidence="2 3" key="1">
    <citation type="journal article" date="2015" name="Genome Biol. Evol.">
        <title>Phylogenomic analyses indicate that early fungi evolved digesting cell walls of algal ancestors of land plants.</title>
        <authorList>
            <person name="Chang Y."/>
            <person name="Wang S."/>
            <person name="Sekimoto S."/>
            <person name="Aerts A.L."/>
            <person name="Choi C."/>
            <person name="Clum A."/>
            <person name="LaButti K.M."/>
            <person name="Lindquist E.A."/>
            <person name="Yee Ngan C."/>
            <person name="Ohm R.A."/>
            <person name="Salamov A.A."/>
            <person name="Grigoriev I.V."/>
            <person name="Spatafora J.W."/>
            <person name="Berbee M.L."/>
        </authorList>
    </citation>
    <scope>NUCLEOTIDE SEQUENCE [LARGE SCALE GENOMIC DNA]</scope>
    <source>
        <strain evidence="2 3">NRRL 28638</strain>
    </source>
</reference>
<organism evidence="2 3">
    <name type="scientific">Conidiobolus coronatus (strain ATCC 28846 / CBS 209.66 / NRRL 28638)</name>
    <name type="common">Delacroixia coronata</name>
    <dbReference type="NCBI Taxonomy" id="796925"/>
    <lineage>
        <taxon>Eukaryota</taxon>
        <taxon>Fungi</taxon>
        <taxon>Fungi incertae sedis</taxon>
        <taxon>Zoopagomycota</taxon>
        <taxon>Entomophthoromycotina</taxon>
        <taxon>Entomophthoromycetes</taxon>
        <taxon>Entomophthorales</taxon>
        <taxon>Ancylistaceae</taxon>
        <taxon>Conidiobolus</taxon>
    </lineage>
</organism>
<dbReference type="InterPro" id="IPR036397">
    <property type="entry name" value="RNaseH_sf"/>
</dbReference>
<dbReference type="GO" id="GO:0006139">
    <property type="term" value="P:nucleobase-containing compound metabolic process"/>
    <property type="evidence" value="ECO:0007669"/>
    <property type="project" value="InterPro"/>
</dbReference>
<dbReference type="Gene3D" id="3.30.420.10">
    <property type="entry name" value="Ribonuclease H-like superfamily/Ribonuclease H"/>
    <property type="match status" value="1"/>
</dbReference>
<dbReference type="GO" id="GO:0003676">
    <property type="term" value="F:nucleic acid binding"/>
    <property type="evidence" value="ECO:0007669"/>
    <property type="project" value="InterPro"/>
</dbReference>
<dbReference type="SUPFAM" id="SSF53098">
    <property type="entry name" value="Ribonuclease H-like"/>
    <property type="match status" value="1"/>
</dbReference>
<dbReference type="InterPro" id="IPR002562">
    <property type="entry name" value="3'-5'_exonuclease_dom"/>
</dbReference>